<dbReference type="InterPro" id="IPR045860">
    <property type="entry name" value="Snake_toxin-like_sf"/>
</dbReference>
<dbReference type="PANTHER" id="PTHR34721:SF3">
    <property type="entry name" value="ACTIVIN_RECP DOMAIN-CONTAINING PROTEIN-RELATED"/>
    <property type="match status" value="1"/>
</dbReference>
<evidence type="ECO:0000313" key="2">
    <source>
        <dbReference type="EMBL" id="GMR33411.1"/>
    </source>
</evidence>
<dbReference type="SUPFAM" id="SSF57302">
    <property type="entry name" value="Snake toxin-like"/>
    <property type="match status" value="1"/>
</dbReference>
<name>A0AAN5C9R8_9BILA</name>
<dbReference type="EMBL" id="BTRK01000001">
    <property type="protein sequence ID" value="GMR33411.1"/>
    <property type="molecule type" value="Genomic_DNA"/>
</dbReference>
<protein>
    <submittedName>
        <fullName evidence="2">Uncharacterized protein</fullName>
    </submittedName>
</protein>
<organism evidence="2 3">
    <name type="scientific">Pristionchus mayeri</name>
    <dbReference type="NCBI Taxonomy" id="1317129"/>
    <lineage>
        <taxon>Eukaryota</taxon>
        <taxon>Metazoa</taxon>
        <taxon>Ecdysozoa</taxon>
        <taxon>Nematoda</taxon>
        <taxon>Chromadorea</taxon>
        <taxon>Rhabditida</taxon>
        <taxon>Rhabditina</taxon>
        <taxon>Diplogasteromorpha</taxon>
        <taxon>Diplogasteroidea</taxon>
        <taxon>Neodiplogasteridae</taxon>
        <taxon>Pristionchus</taxon>
    </lineage>
</organism>
<keyword evidence="1" id="KW-0812">Transmembrane</keyword>
<gene>
    <name evidence="2" type="ORF">PMAYCL1PPCAC_03606</name>
</gene>
<sequence length="158" mass="16507">TNQLVPSPLPPLSSLGQLAPLQFQAVRFLSVLLIALALLPLFTALKCYAESDKKKAAGRNEYACLNSRAEYCLKIEIGLEYGRACDEMLLCPSIGETCIERNGGTMCCCKGDLCNNGPFGSNPSGSAIASPSRGDNPAATPTALLSLAALAAAIAAHY</sequence>
<keyword evidence="3" id="KW-1185">Reference proteome</keyword>
<reference evidence="3" key="1">
    <citation type="submission" date="2022-10" db="EMBL/GenBank/DDBJ databases">
        <title>Genome assembly of Pristionchus species.</title>
        <authorList>
            <person name="Yoshida K."/>
            <person name="Sommer R.J."/>
        </authorList>
    </citation>
    <scope>NUCLEOTIDE SEQUENCE [LARGE SCALE GENOMIC DNA]</scope>
    <source>
        <strain evidence="3">RS5460</strain>
    </source>
</reference>
<keyword evidence="1" id="KW-0472">Membrane</keyword>
<dbReference type="AlphaFoldDB" id="A0AAN5C9R8"/>
<feature type="non-terminal residue" evidence="2">
    <location>
        <position position="1"/>
    </location>
</feature>
<feature type="transmembrane region" description="Helical" evidence="1">
    <location>
        <begin position="25"/>
        <end position="45"/>
    </location>
</feature>
<proteinExistence type="predicted"/>
<dbReference type="PANTHER" id="PTHR34721">
    <property type="entry name" value="PROTEIN CBG09734"/>
    <property type="match status" value="1"/>
</dbReference>
<evidence type="ECO:0000256" key="1">
    <source>
        <dbReference type="SAM" id="Phobius"/>
    </source>
</evidence>
<accession>A0AAN5C9R8</accession>
<evidence type="ECO:0000313" key="3">
    <source>
        <dbReference type="Proteomes" id="UP001328107"/>
    </source>
</evidence>
<dbReference type="Proteomes" id="UP001328107">
    <property type="component" value="Unassembled WGS sequence"/>
</dbReference>
<keyword evidence="1" id="KW-1133">Transmembrane helix</keyword>
<comment type="caution">
    <text evidence="2">The sequence shown here is derived from an EMBL/GenBank/DDBJ whole genome shotgun (WGS) entry which is preliminary data.</text>
</comment>